<dbReference type="PATRIC" id="fig|1229276.3.peg.1984"/>
<organism evidence="3 4">
    <name type="scientific">Sphingobacterium deserti</name>
    <dbReference type="NCBI Taxonomy" id="1229276"/>
    <lineage>
        <taxon>Bacteria</taxon>
        <taxon>Pseudomonadati</taxon>
        <taxon>Bacteroidota</taxon>
        <taxon>Sphingobacteriia</taxon>
        <taxon>Sphingobacteriales</taxon>
        <taxon>Sphingobacteriaceae</taxon>
        <taxon>Sphingobacterium</taxon>
    </lineage>
</organism>
<dbReference type="Gene3D" id="3.40.50.2000">
    <property type="entry name" value="Glycogen Phosphorylase B"/>
    <property type="match status" value="2"/>
</dbReference>
<dbReference type="Pfam" id="PF13439">
    <property type="entry name" value="Glyco_transf_4"/>
    <property type="match status" value="1"/>
</dbReference>
<feature type="domain" description="Glycosyltransferase subfamily 4-like N-terminal" evidence="2">
    <location>
        <begin position="33"/>
        <end position="179"/>
    </location>
</feature>
<dbReference type="InterPro" id="IPR001296">
    <property type="entry name" value="Glyco_trans_1"/>
</dbReference>
<evidence type="ECO:0000259" key="2">
    <source>
        <dbReference type="Pfam" id="PF13439"/>
    </source>
</evidence>
<feature type="domain" description="Glycosyl transferase family 1" evidence="1">
    <location>
        <begin position="185"/>
        <end position="352"/>
    </location>
</feature>
<dbReference type="RefSeq" id="WP_037498131.1">
    <property type="nucleotide sequence ID" value="NZ_JJMU01000028.1"/>
</dbReference>
<dbReference type="Proteomes" id="UP000031802">
    <property type="component" value="Unassembled WGS sequence"/>
</dbReference>
<keyword evidence="3" id="KW-0808">Transferase</keyword>
<gene>
    <name evidence="3" type="ORF">DI53_1929</name>
</gene>
<dbReference type="eggNOG" id="COG0438">
    <property type="taxonomic scope" value="Bacteria"/>
</dbReference>
<evidence type="ECO:0000259" key="1">
    <source>
        <dbReference type="Pfam" id="PF00534"/>
    </source>
</evidence>
<protein>
    <submittedName>
        <fullName evidence="3">Glycosyl transferase group 1</fullName>
    </submittedName>
</protein>
<dbReference type="Pfam" id="PF00534">
    <property type="entry name" value="Glycos_transf_1"/>
    <property type="match status" value="1"/>
</dbReference>
<evidence type="ECO:0000313" key="4">
    <source>
        <dbReference type="Proteomes" id="UP000031802"/>
    </source>
</evidence>
<sequence>MKDRIKVSLLTSSVSRNAGGLFDALKDMCLVLRNTIDITIFSYRDEHTESDIHQWEGIPIKLFESKNFFQYSAELKQAILLDNADVLHVHGLWRYPHAFISTWKKQTGKPVVVTPHGMLDPYILQNQGTIKRVLGDLLFAKKAFRNSDYFQALSQKEWEDIRAYGLKQPITKIPNGINLPTAADALARPDGRKSLLFLARLHPKKGVDLLIEAIAKIRKTHPDLLHNWVLDIVGWAQENFDEKLKELVKKYELNDLVVFHGGLFDEEKKQMYKQASGYILPSHGEGLPMTILEAWAYQLPVLMTPMCNLPEGFESKAALKIDTDVDAIASGLSTFFAMSAEEREAMGQRGYQLVKEHFTWESSAKKLQDLYETIVNSNDKKI</sequence>
<dbReference type="PANTHER" id="PTHR12526:SF637">
    <property type="entry name" value="GLYCOSYLTRANSFERASE EPSF-RELATED"/>
    <property type="match status" value="1"/>
</dbReference>
<proteinExistence type="predicted"/>
<accession>A0A0B8T8P6</accession>
<dbReference type="GO" id="GO:0016757">
    <property type="term" value="F:glycosyltransferase activity"/>
    <property type="evidence" value="ECO:0007669"/>
    <property type="project" value="InterPro"/>
</dbReference>
<dbReference type="PANTHER" id="PTHR12526">
    <property type="entry name" value="GLYCOSYLTRANSFERASE"/>
    <property type="match status" value="1"/>
</dbReference>
<dbReference type="OrthoDB" id="9790710at2"/>
<evidence type="ECO:0000313" key="3">
    <source>
        <dbReference type="EMBL" id="KGE14315.1"/>
    </source>
</evidence>
<reference evidence="4" key="1">
    <citation type="submission" date="2014-04" db="EMBL/GenBank/DDBJ databases">
        <title>Whole-Genome optical mapping and complete genome sequence of Sphingobacterium deserti sp. nov., a new spaces isolated from desert in the west of China.</title>
        <authorList>
            <person name="Teng C."/>
            <person name="Zhou Z."/>
            <person name="Li X."/>
            <person name="Chen M."/>
            <person name="Lin M."/>
            <person name="Wang L."/>
            <person name="Su S."/>
            <person name="Zhang C."/>
            <person name="Zhang W."/>
        </authorList>
    </citation>
    <scope>NUCLEOTIDE SEQUENCE [LARGE SCALE GENOMIC DNA]</scope>
    <source>
        <strain evidence="4">ACCC05744</strain>
    </source>
</reference>
<dbReference type="AlphaFoldDB" id="A0A0B8T8P6"/>
<reference evidence="3 4" key="2">
    <citation type="journal article" date="2015" name="PLoS ONE">
        <title>Whole-Genome Optical Mapping and Finished Genome Sequence of Sphingobacterium deserti sp. nov., a New Species Isolated from the Western Desert of China.</title>
        <authorList>
            <person name="Teng C."/>
            <person name="Zhou Z."/>
            <person name="Molnar I."/>
            <person name="Li X."/>
            <person name="Tang R."/>
            <person name="Chen M."/>
            <person name="Wang L."/>
            <person name="Su S."/>
            <person name="Zhang W."/>
            <person name="Lin M."/>
        </authorList>
    </citation>
    <scope>NUCLEOTIDE SEQUENCE [LARGE SCALE GENOMIC DNA]</scope>
    <source>
        <strain evidence="4">ACCC05744</strain>
    </source>
</reference>
<dbReference type="STRING" id="1229276.DI53_1929"/>
<dbReference type="InterPro" id="IPR028098">
    <property type="entry name" value="Glyco_trans_4-like_N"/>
</dbReference>
<dbReference type="EMBL" id="JJMU01000028">
    <property type="protein sequence ID" value="KGE14315.1"/>
    <property type="molecule type" value="Genomic_DNA"/>
</dbReference>
<keyword evidence="4" id="KW-1185">Reference proteome</keyword>
<dbReference type="SUPFAM" id="SSF53756">
    <property type="entry name" value="UDP-Glycosyltransferase/glycogen phosphorylase"/>
    <property type="match status" value="1"/>
</dbReference>
<comment type="caution">
    <text evidence="3">The sequence shown here is derived from an EMBL/GenBank/DDBJ whole genome shotgun (WGS) entry which is preliminary data.</text>
</comment>
<name>A0A0B8T8P6_9SPHI</name>